<accession>A0A2I0WXS7</accession>
<dbReference type="AlphaFoldDB" id="A0A2I0WXS7"/>
<sequence length="522" mass="57848">MVTSGSRAERLDGYTGSSCCWAHSSAFFFLLCLLVSIPPNEEFSTSFFPSANNLVDRRVVSEVTTETLLQFIILLVMHMTGWSFINFESLGRPLSIPTISRNGGSLCNDYREGDWVWPLVRLLRSKGWSDRPEGFEEERKLDGVRGLDVREGERGWGRVHGGRRVDMGASIDKSSDCGKHGMIANGVESQGMGRNCRRNKSNNLGEILLQVCKIAADDHRPSLASNMKVGTTSGMVVLNRSDQGQAALIKDYNALPVKDKMPLNNIGSRRLDNPRTKKPYIKLNFKKEDVVLTEDGKAVKLVEATESLNTKRLENFVVAKMVFVNKILSNPAIMEIDKSIGLVIKEKNIVVNGGVKKIIEDNMLVEEGEITLECEMGNESLEKLLEFSNSSTMVFKELGDVKVIKSSPISSSINISVNKFQDLNDCVEEALCHDTLSKKYVNDINNSLPLEKEVTVESIKEMAEGKIGALEKKEFSSNNDGAKVKLAKELRLLGLVKILPMDKTVDGNVKIRAKGSPPLMDQ</sequence>
<name>A0A2I0WXS7_9ASPA</name>
<keyword evidence="2" id="KW-1185">Reference proteome</keyword>
<proteinExistence type="predicted"/>
<protein>
    <submittedName>
        <fullName evidence="1">Uncharacterized protein</fullName>
    </submittedName>
</protein>
<reference evidence="1 2" key="2">
    <citation type="journal article" date="2017" name="Nature">
        <title>The Apostasia genome and the evolution of orchids.</title>
        <authorList>
            <person name="Zhang G.Q."/>
            <person name="Liu K.W."/>
            <person name="Li Z."/>
            <person name="Lohaus R."/>
            <person name="Hsiao Y.Y."/>
            <person name="Niu S.C."/>
            <person name="Wang J.Y."/>
            <person name="Lin Y.C."/>
            <person name="Xu Q."/>
            <person name="Chen L.J."/>
            <person name="Yoshida K."/>
            <person name="Fujiwara S."/>
            <person name="Wang Z.W."/>
            <person name="Zhang Y.Q."/>
            <person name="Mitsuda N."/>
            <person name="Wang M."/>
            <person name="Liu G.H."/>
            <person name="Pecoraro L."/>
            <person name="Huang H.X."/>
            <person name="Xiao X.J."/>
            <person name="Lin M."/>
            <person name="Wu X.Y."/>
            <person name="Wu W.L."/>
            <person name="Chen Y.Y."/>
            <person name="Chang S.B."/>
            <person name="Sakamoto S."/>
            <person name="Ohme-Takagi M."/>
            <person name="Yagi M."/>
            <person name="Zeng S.J."/>
            <person name="Shen C.Y."/>
            <person name="Yeh C.M."/>
            <person name="Luo Y.B."/>
            <person name="Tsai W.C."/>
            <person name="Van de Peer Y."/>
            <person name="Liu Z.J."/>
        </authorList>
    </citation>
    <scope>NUCLEOTIDE SEQUENCE [LARGE SCALE GENOMIC DNA]</scope>
    <source>
        <tissue evidence="1">The whole plant</tissue>
    </source>
</reference>
<dbReference type="Proteomes" id="UP000233837">
    <property type="component" value="Unassembled WGS sequence"/>
</dbReference>
<gene>
    <name evidence="1" type="ORF">MA16_Dca025940</name>
</gene>
<dbReference type="EMBL" id="KZ502351">
    <property type="protein sequence ID" value="PKU80461.1"/>
    <property type="molecule type" value="Genomic_DNA"/>
</dbReference>
<evidence type="ECO:0000313" key="1">
    <source>
        <dbReference type="EMBL" id="PKU80461.1"/>
    </source>
</evidence>
<evidence type="ECO:0000313" key="2">
    <source>
        <dbReference type="Proteomes" id="UP000233837"/>
    </source>
</evidence>
<organism evidence="1 2">
    <name type="scientific">Dendrobium catenatum</name>
    <dbReference type="NCBI Taxonomy" id="906689"/>
    <lineage>
        <taxon>Eukaryota</taxon>
        <taxon>Viridiplantae</taxon>
        <taxon>Streptophyta</taxon>
        <taxon>Embryophyta</taxon>
        <taxon>Tracheophyta</taxon>
        <taxon>Spermatophyta</taxon>
        <taxon>Magnoliopsida</taxon>
        <taxon>Liliopsida</taxon>
        <taxon>Asparagales</taxon>
        <taxon>Orchidaceae</taxon>
        <taxon>Epidendroideae</taxon>
        <taxon>Malaxideae</taxon>
        <taxon>Dendrobiinae</taxon>
        <taxon>Dendrobium</taxon>
    </lineage>
</organism>
<reference evidence="1 2" key="1">
    <citation type="journal article" date="2016" name="Sci. Rep.">
        <title>The Dendrobium catenatum Lindl. genome sequence provides insights into polysaccharide synthase, floral development and adaptive evolution.</title>
        <authorList>
            <person name="Zhang G.Q."/>
            <person name="Xu Q."/>
            <person name="Bian C."/>
            <person name="Tsai W.C."/>
            <person name="Yeh C.M."/>
            <person name="Liu K.W."/>
            <person name="Yoshida K."/>
            <person name="Zhang L.S."/>
            <person name="Chang S.B."/>
            <person name="Chen F."/>
            <person name="Shi Y."/>
            <person name="Su Y.Y."/>
            <person name="Zhang Y.Q."/>
            <person name="Chen L.J."/>
            <person name="Yin Y."/>
            <person name="Lin M."/>
            <person name="Huang H."/>
            <person name="Deng H."/>
            <person name="Wang Z.W."/>
            <person name="Zhu S.L."/>
            <person name="Zhao X."/>
            <person name="Deng C."/>
            <person name="Niu S.C."/>
            <person name="Huang J."/>
            <person name="Wang M."/>
            <person name="Liu G.H."/>
            <person name="Yang H.J."/>
            <person name="Xiao X.J."/>
            <person name="Hsiao Y.Y."/>
            <person name="Wu W.L."/>
            <person name="Chen Y.Y."/>
            <person name="Mitsuda N."/>
            <person name="Ohme-Takagi M."/>
            <person name="Luo Y.B."/>
            <person name="Van de Peer Y."/>
            <person name="Liu Z.J."/>
        </authorList>
    </citation>
    <scope>NUCLEOTIDE SEQUENCE [LARGE SCALE GENOMIC DNA]</scope>
    <source>
        <tissue evidence="1">The whole plant</tissue>
    </source>
</reference>